<protein>
    <recommendedName>
        <fullName evidence="7">SAND domain-containing protein</fullName>
    </recommendedName>
</protein>
<evidence type="ECO:0000256" key="4">
    <source>
        <dbReference type="ARBA" id="ARBA00023242"/>
    </source>
</evidence>
<feature type="domain" description="SAND" evidence="7">
    <location>
        <begin position="116"/>
        <end position="196"/>
    </location>
</feature>
<keyword evidence="4" id="KW-0539">Nucleus</keyword>
<evidence type="ECO:0000259" key="7">
    <source>
        <dbReference type="PROSITE" id="PS50864"/>
    </source>
</evidence>
<dbReference type="GO" id="GO:0005634">
    <property type="term" value="C:nucleus"/>
    <property type="evidence" value="ECO:0007669"/>
    <property type="project" value="TreeGrafter"/>
</dbReference>
<evidence type="ECO:0000256" key="1">
    <source>
        <dbReference type="ARBA" id="ARBA00022553"/>
    </source>
</evidence>
<dbReference type="PANTHER" id="PTHR10237:SF1">
    <property type="entry name" value="DEFORMED EPIDERMAL AUTOREGULATORY FACTOR 1 HOMOLOG"/>
    <property type="match status" value="1"/>
</dbReference>
<dbReference type="Proteomes" id="UP001347796">
    <property type="component" value="Unassembled WGS sequence"/>
</dbReference>
<dbReference type="AlphaFoldDB" id="A0AAN8G7L9"/>
<evidence type="ECO:0000256" key="6">
    <source>
        <dbReference type="SAM" id="MobiDB-lite"/>
    </source>
</evidence>
<proteinExistence type="predicted"/>
<keyword evidence="3" id="KW-0804">Transcription</keyword>
<feature type="coiled-coil region" evidence="5">
    <location>
        <begin position="346"/>
        <end position="395"/>
    </location>
</feature>
<dbReference type="PANTHER" id="PTHR10237">
    <property type="entry name" value="DEFORMED EPIDERMAL AUTOREGULATORY FACTOR 1 HOMOLOG SUPPRESSIN"/>
    <property type="match status" value="1"/>
</dbReference>
<organism evidence="8 9">
    <name type="scientific">Patella caerulea</name>
    <name type="common">Rayed Mediterranean limpet</name>
    <dbReference type="NCBI Taxonomy" id="87958"/>
    <lineage>
        <taxon>Eukaryota</taxon>
        <taxon>Metazoa</taxon>
        <taxon>Spiralia</taxon>
        <taxon>Lophotrochozoa</taxon>
        <taxon>Mollusca</taxon>
        <taxon>Gastropoda</taxon>
        <taxon>Patellogastropoda</taxon>
        <taxon>Patelloidea</taxon>
        <taxon>Patellidae</taxon>
        <taxon>Patella</taxon>
    </lineage>
</organism>
<dbReference type="InterPro" id="IPR000770">
    <property type="entry name" value="SAND_dom"/>
</dbReference>
<dbReference type="FunFam" id="3.10.390.10:FF:000004">
    <property type="entry name" value="Deformed epidermal autoregulatory factor 1"/>
    <property type="match status" value="1"/>
</dbReference>
<dbReference type="GO" id="GO:0000981">
    <property type="term" value="F:DNA-binding transcription factor activity, RNA polymerase II-specific"/>
    <property type="evidence" value="ECO:0007669"/>
    <property type="project" value="TreeGrafter"/>
</dbReference>
<dbReference type="GO" id="GO:0003677">
    <property type="term" value="F:DNA binding"/>
    <property type="evidence" value="ECO:0007669"/>
    <property type="project" value="InterPro"/>
</dbReference>
<keyword evidence="9" id="KW-1185">Reference proteome</keyword>
<dbReference type="SUPFAM" id="SSF63763">
    <property type="entry name" value="SAND domain-like"/>
    <property type="match status" value="1"/>
</dbReference>
<evidence type="ECO:0000256" key="3">
    <source>
        <dbReference type="ARBA" id="ARBA00023163"/>
    </source>
</evidence>
<evidence type="ECO:0000313" key="9">
    <source>
        <dbReference type="Proteomes" id="UP001347796"/>
    </source>
</evidence>
<dbReference type="Gene3D" id="3.10.390.10">
    <property type="entry name" value="SAND domain-like"/>
    <property type="match status" value="1"/>
</dbReference>
<dbReference type="SMART" id="SM00258">
    <property type="entry name" value="SAND"/>
    <property type="match status" value="1"/>
</dbReference>
<dbReference type="PROSITE" id="PS50864">
    <property type="entry name" value="SAND"/>
    <property type="match status" value="1"/>
</dbReference>
<name>A0AAN8G7L9_PATCE</name>
<dbReference type="EMBL" id="JAZGQO010000015">
    <property type="protein sequence ID" value="KAK6169426.1"/>
    <property type="molecule type" value="Genomic_DNA"/>
</dbReference>
<feature type="region of interest" description="Disordered" evidence="6">
    <location>
        <begin position="224"/>
        <end position="253"/>
    </location>
</feature>
<evidence type="ECO:0000256" key="5">
    <source>
        <dbReference type="SAM" id="Coils"/>
    </source>
</evidence>
<evidence type="ECO:0000313" key="8">
    <source>
        <dbReference type="EMBL" id="KAK6169426.1"/>
    </source>
</evidence>
<comment type="caution">
    <text evidence="8">The sequence shown here is derived from an EMBL/GenBank/DDBJ whole genome shotgun (WGS) entry which is preliminary data.</text>
</comment>
<gene>
    <name evidence="8" type="ORF">SNE40_020485</name>
</gene>
<feature type="region of interest" description="Disordered" evidence="6">
    <location>
        <begin position="88"/>
        <end position="109"/>
    </location>
</feature>
<dbReference type="InterPro" id="IPR010919">
    <property type="entry name" value="SAND-like_dom_sf"/>
</dbReference>
<evidence type="ECO:0000256" key="2">
    <source>
        <dbReference type="ARBA" id="ARBA00023015"/>
    </source>
</evidence>
<keyword evidence="5" id="KW-0175">Coiled coil</keyword>
<sequence length="478" mass="52865">MAEVDIAEDIPNGDDSAFVDEHQQAADTEHDVQSQDHVIADSVHESITPDQVFVATSQGLISADQLREAGIKTTHIVIHDNTLTTVDSGGLKTPTTPLPPPTPATPLSKERGFKYQWDTSVHQMILPVRCKNLNGELHKNRFGSGGRGKCIKYEENWYTPNEFESLAGRASSKDWKRSIRYGGRTLQCVLEDGLLMAHATSCTCASCCDDESVTGPVRLFVPYKRRKKESESGPPSPTGSMSKKSRIGSIKTTTSPLTKDEKYIVSMANGVSSTMTRTCAVSHHMQMGSNKEGETVQIVTADSAGNLVAGDTVVMTPIALAPAPKATVVTMDVTEQKNWWQLEEISNNLLLQVQQLKAMIEQVRQQSLISKESQLQQLRLQMEKEKQDAIKAINAQRIEAQMNLSRVVMEERAQRDIAIQQALAHARSELQDKVESVTVVSDDKVTYNVTWSHQNNQTNTTIDKIMDGEESDSDKEKE</sequence>
<keyword evidence="2" id="KW-0805">Transcription regulation</keyword>
<keyword evidence="1" id="KW-0597">Phosphoprotein</keyword>
<reference evidence="8 9" key="1">
    <citation type="submission" date="2024-01" db="EMBL/GenBank/DDBJ databases">
        <title>The genome of the rayed Mediterranean limpet Patella caerulea (Linnaeus, 1758).</title>
        <authorList>
            <person name="Anh-Thu Weber A."/>
            <person name="Halstead-Nussloch G."/>
        </authorList>
    </citation>
    <scope>NUCLEOTIDE SEQUENCE [LARGE SCALE GENOMIC DNA]</scope>
    <source>
        <strain evidence="8">AATW-2023a</strain>
        <tissue evidence="8">Whole specimen</tissue>
    </source>
</reference>
<dbReference type="Pfam" id="PF01342">
    <property type="entry name" value="SAND"/>
    <property type="match status" value="1"/>
</dbReference>
<accession>A0AAN8G7L9</accession>
<dbReference type="InterPro" id="IPR024119">
    <property type="entry name" value="TF_DEAF-1"/>
</dbReference>